<sequence>MLSNLVEAVGYALVVAFLYLLWPPLALLGAGLLLVVWANLRPQRKGSPLAGAIGAALGAARSAWRAEKARGDG</sequence>
<dbReference type="KEGG" id="amq:AMETH_6336"/>
<evidence type="ECO:0000256" key="1">
    <source>
        <dbReference type="SAM" id="Phobius"/>
    </source>
</evidence>
<feature type="transmembrane region" description="Helical" evidence="1">
    <location>
        <begin position="12"/>
        <end position="37"/>
    </location>
</feature>
<keyword evidence="1" id="KW-0472">Membrane</keyword>
<dbReference type="RefSeq" id="WP_017985204.1">
    <property type="nucleotide sequence ID" value="NZ_AQUL01000001.1"/>
</dbReference>
<protein>
    <submittedName>
        <fullName evidence="3">Uncharacterized protein</fullName>
    </submittedName>
</protein>
<name>A0A076N0Q5_AMYME</name>
<gene>
    <name evidence="2" type="ORF">AMETH_6277</name>
    <name evidence="3" type="ORF">AMETH_6336</name>
</gene>
<evidence type="ECO:0000313" key="4">
    <source>
        <dbReference type="Proteomes" id="UP000062973"/>
    </source>
</evidence>
<dbReference type="PATRIC" id="fig|1068978.7.peg.6743"/>
<dbReference type="KEGG" id="amq:AMETH_6277"/>
<dbReference type="Proteomes" id="UP000062973">
    <property type="component" value="Chromosome"/>
</dbReference>
<keyword evidence="1" id="KW-0812">Transmembrane</keyword>
<evidence type="ECO:0000313" key="3">
    <source>
        <dbReference type="EMBL" id="AIJ26428.1"/>
    </source>
</evidence>
<organism evidence="3 4">
    <name type="scientific">Amycolatopsis methanolica 239</name>
    <dbReference type="NCBI Taxonomy" id="1068978"/>
    <lineage>
        <taxon>Bacteria</taxon>
        <taxon>Bacillati</taxon>
        <taxon>Actinomycetota</taxon>
        <taxon>Actinomycetes</taxon>
        <taxon>Pseudonocardiales</taxon>
        <taxon>Pseudonocardiaceae</taxon>
        <taxon>Amycolatopsis</taxon>
        <taxon>Amycolatopsis methanolica group</taxon>
    </lineage>
</organism>
<proteinExistence type="predicted"/>
<reference evidence="3 4" key="1">
    <citation type="submission" date="2014-07" db="EMBL/GenBank/DDBJ databases">
        <title>Whole Genome Sequence of the Amycolatopsis methanolica 239.</title>
        <authorList>
            <person name="Tang B."/>
        </authorList>
    </citation>
    <scope>NUCLEOTIDE SEQUENCE [LARGE SCALE GENOMIC DNA]</scope>
    <source>
        <strain evidence="3 4">239</strain>
    </source>
</reference>
<dbReference type="HOGENOM" id="CLU_196494_0_0_11"/>
<keyword evidence="4" id="KW-1185">Reference proteome</keyword>
<evidence type="ECO:0000313" key="2">
    <source>
        <dbReference type="EMBL" id="AIJ26369.1"/>
    </source>
</evidence>
<accession>A0A076N0Q5</accession>
<dbReference type="AlphaFoldDB" id="A0A076N0Q5"/>
<dbReference type="EMBL" id="CP009110">
    <property type="protein sequence ID" value="AIJ26369.1"/>
    <property type="molecule type" value="Genomic_DNA"/>
</dbReference>
<dbReference type="EMBL" id="CP009110">
    <property type="protein sequence ID" value="AIJ26428.1"/>
    <property type="molecule type" value="Genomic_DNA"/>
</dbReference>
<dbReference type="STRING" id="1068978.AMETH_6277"/>
<keyword evidence="1" id="KW-1133">Transmembrane helix</keyword>